<feature type="transmembrane region" description="Helical" evidence="2">
    <location>
        <begin position="334"/>
        <end position="359"/>
    </location>
</feature>
<keyword evidence="2" id="KW-1133">Transmembrane helix</keyword>
<evidence type="ECO:0000313" key="4">
    <source>
        <dbReference type="Proteomes" id="UP000249723"/>
    </source>
</evidence>
<dbReference type="PANTHER" id="PTHR34391:SF1">
    <property type="entry name" value="UPF0658 GOLGI APPARATUS MEMBRANE PROTEIN C1952.10C-RELATED"/>
    <property type="match status" value="1"/>
</dbReference>
<dbReference type="AlphaFoldDB" id="A0A2X0MD08"/>
<feature type="transmembrane region" description="Helical" evidence="2">
    <location>
        <begin position="439"/>
        <end position="462"/>
    </location>
</feature>
<feature type="region of interest" description="Disordered" evidence="1">
    <location>
        <begin position="49"/>
        <end position="87"/>
    </location>
</feature>
<dbReference type="Proteomes" id="UP000249723">
    <property type="component" value="Unassembled WGS sequence"/>
</dbReference>
<feature type="compositionally biased region" description="Basic and acidic residues" evidence="1">
    <location>
        <begin position="78"/>
        <end position="87"/>
    </location>
</feature>
<evidence type="ECO:0000256" key="2">
    <source>
        <dbReference type="SAM" id="Phobius"/>
    </source>
</evidence>
<feature type="compositionally biased region" description="Low complexity" evidence="1">
    <location>
        <begin position="49"/>
        <end position="65"/>
    </location>
</feature>
<sequence length="529" mass="58304">MSHQYHYVRSDSDHLQHHDARSPPAPLSPLGQTPVIFHTTSTVVAPSAATIPAPHPSHSGHPSSSIAVAHDFPPLPLSHDDKGGDSRRYAAPAVRAPSRNLFQHPAVAVDAAALPTTANPGFPSSSKDELDNHAHLISSKPHSPNIVDSKPKTSALDTIKTFFRAFNTPNQLALLALIGIQAICALSMIALIYATVNDAIGDLSFQDTFLVAPKLEFVATYLGVFILAVIFEILVALDALQQKNIISIYLITFFQIAMLVYSAVLPNQLDVALRGSSADTHFVHNHVKGYAIAIPCVVALVTAGLGFLSWRLNDEFNWELFRRVVGPEVHLRRMYLVYQIFVGVLKFDAFFFIGFSIQFLVLVTGVPVGELAVTIAALPIICVFLFLSSLFVKHEFRPGVYLTLVIDLAGMAYFVYKLYRVYVPSEYARYAGARKTLTIFSVLSLVFLVVTFCLNALCLSNFDRGLKERIPRFAWAGRTHALSSHRRRPHQSKRMSIGPDGSKIVDVVDQAPQQPNLALERSRTRMSLD</sequence>
<dbReference type="EMBL" id="FMWP01000089">
    <property type="protein sequence ID" value="SCZ96588.1"/>
    <property type="molecule type" value="Genomic_DNA"/>
</dbReference>
<keyword evidence="2" id="KW-0472">Membrane</keyword>
<accession>A0A2X0MD08</accession>
<feature type="transmembrane region" description="Helical" evidence="2">
    <location>
        <begin position="249"/>
        <end position="269"/>
    </location>
</feature>
<feature type="transmembrane region" description="Helical" evidence="2">
    <location>
        <begin position="371"/>
        <end position="392"/>
    </location>
</feature>
<protein>
    <submittedName>
        <fullName evidence="3">BZ3500_MvSof-1268-A1-R1_Chr4-4g07454 protein</fullName>
    </submittedName>
</protein>
<keyword evidence="4" id="KW-1185">Reference proteome</keyword>
<dbReference type="PANTHER" id="PTHR34391">
    <property type="entry name" value="UPF0658 GOLGI APPARATUS MEMBRANE PROTEIN C1952.10C-RELATED"/>
    <property type="match status" value="1"/>
</dbReference>
<dbReference type="OrthoDB" id="2448307at2759"/>
<feature type="transmembrane region" description="Helical" evidence="2">
    <location>
        <begin position="172"/>
        <end position="195"/>
    </location>
</feature>
<feature type="transmembrane region" description="Helical" evidence="2">
    <location>
        <begin position="399"/>
        <end position="419"/>
    </location>
</feature>
<name>A0A2X0MD08_9BASI</name>
<feature type="transmembrane region" description="Helical" evidence="2">
    <location>
        <begin position="215"/>
        <end position="237"/>
    </location>
</feature>
<gene>
    <name evidence="3" type="ORF">BZ3500_MVSOF-1268-A1-R1_CHR4-4G07454</name>
</gene>
<feature type="region of interest" description="Disordered" evidence="1">
    <location>
        <begin position="1"/>
        <end position="33"/>
    </location>
</feature>
<reference evidence="4" key="1">
    <citation type="submission" date="2016-10" db="EMBL/GenBank/DDBJ databases">
        <authorList>
            <person name="Jeantristanb JTB J.-T."/>
            <person name="Ricardo R."/>
        </authorList>
    </citation>
    <scope>NUCLEOTIDE SEQUENCE [LARGE SCALE GENOMIC DNA]</scope>
</reference>
<feature type="compositionally biased region" description="Basic and acidic residues" evidence="1">
    <location>
        <begin position="8"/>
        <end position="21"/>
    </location>
</feature>
<proteinExistence type="predicted"/>
<dbReference type="GO" id="GO:0005794">
    <property type="term" value="C:Golgi apparatus"/>
    <property type="evidence" value="ECO:0007669"/>
    <property type="project" value="TreeGrafter"/>
</dbReference>
<feature type="transmembrane region" description="Helical" evidence="2">
    <location>
        <begin position="289"/>
        <end position="313"/>
    </location>
</feature>
<evidence type="ECO:0000256" key="1">
    <source>
        <dbReference type="SAM" id="MobiDB-lite"/>
    </source>
</evidence>
<dbReference type="InterPro" id="IPR040410">
    <property type="entry name" value="UPF0658_Golgi"/>
</dbReference>
<organism evidence="3 4">
    <name type="scientific">Microbotryum saponariae</name>
    <dbReference type="NCBI Taxonomy" id="289078"/>
    <lineage>
        <taxon>Eukaryota</taxon>
        <taxon>Fungi</taxon>
        <taxon>Dikarya</taxon>
        <taxon>Basidiomycota</taxon>
        <taxon>Pucciniomycotina</taxon>
        <taxon>Microbotryomycetes</taxon>
        <taxon>Microbotryales</taxon>
        <taxon>Microbotryaceae</taxon>
        <taxon>Microbotryum</taxon>
    </lineage>
</organism>
<keyword evidence="2" id="KW-0812">Transmembrane</keyword>
<evidence type="ECO:0000313" key="3">
    <source>
        <dbReference type="EMBL" id="SCZ96588.1"/>
    </source>
</evidence>